<proteinExistence type="predicted"/>
<dbReference type="HOGENOM" id="CLU_1749483_0_0_1"/>
<evidence type="ECO:0000313" key="2">
    <source>
        <dbReference type="Proteomes" id="UP000002497"/>
    </source>
</evidence>
<keyword evidence="2" id="KW-1185">Reference proteome</keyword>
<evidence type="ECO:0000313" key="1">
    <source>
        <dbReference type="EMBL" id="EFW18253.1"/>
    </source>
</evidence>
<dbReference type="VEuPathDB" id="FungiDB:CPSG_04938"/>
<reference evidence="2" key="2">
    <citation type="submission" date="2010-03" db="EMBL/GenBank/DDBJ databases">
        <title>The genome sequence of Coccidioides posadasii strain Silveira.</title>
        <authorList>
            <consortium name="The Broad Institute Genome Sequencing Center for Infectious Disease"/>
            <person name="Neafsey D."/>
            <person name="Orbach M."/>
            <person name="Henn M.R."/>
            <person name="Cole G.T."/>
            <person name="Galgiani J."/>
            <person name="Gardner M.J."/>
            <person name="Kirkland T.N."/>
            <person name="Taylor J.W."/>
            <person name="Young S.K."/>
            <person name="Zeng Q."/>
            <person name="Koehrsen M."/>
            <person name="Alvarado L."/>
            <person name="Berlin A."/>
            <person name="Borenstein D."/>
            <person name="Chapman S.B."/>
            <person name="Chen Z."/>
            <person name="Engels R."/>
            <person name="Freedman E."/>
            <person name="Gellesch M."/>
            <person name="Goldberg J."/>
            <person name="Griggs A."/>
            <person name="Gujja S."/>
            <person name="Heilman E."/>
            <person name="Heiman D."/>
            <person name="Howarth C."/>
            <person name="Jen D."/>
            <person name="Larson L."/>
            <person name="Mehta T."/>
            <person name="Neiman D."/>
            <person name="Park D."/>
            <person name="Pearson M."/>
            <person name="Richards J."/>
            <person name="Roberts A."/>
            <person name="Saif S."/>
            <person name="Shea T."/>
            <person name="Shenoy N."/>
            <person name="Sisk P."/>
            <person name="Stolte C."/>
            <person name="Sykes S."/>
            <person name="Walk T."/>
            <person name="White J."/>
            <person name="Yandava C."/>
            <person name="Haas B."/>
            <person name="Nusbaum C."/>
            <person name="Birren B."/>
        </authorList>
    </citation>
    <scope>NUCLEOTIDE SEQUENCE [LARGE SCALE GENOMIC DNA]</scope>
    <source>
        <strain evidence="2">RMSCC 757 / Silveira</strain>
    </source>
</reference>
<organism evidence="2">
    <name type="scientific">Coccidioides posadasii (strain RMSCC 757 / Silveira)</name>
    <name type="common">Valley fever fungus</name>
    <dbReference type="NCBI Taxonomy" id="443226"/>
    <lineage>
        <taxon>Eukaryota</taxon>
        <taxon>Fungi</taxon>
        <taxon>Dikarya</taxon>
        <taxon>Ascomycota</taxon>
        <taxon>Pezizomycotina</taxon>
        <taxon>Eurotiomycetes</taxon>
        <taxon>Eurotiomycetidae</taxon>
        <taxon>Onygenales</taxon>
        <taxon>Onygenaceae</taxon>
        <taxon>Coccidioides</taxon>
    </lineage>
</organism>
<dbReference type="EMBL" id="GL636492">
    <property type="protein sequence ID" value="EFW18253.1"/>
    <property type="molecule type" value="Genomic_DNA"/>
</dbReference>
<name>E9D5Q8_COCPS</name>
<dbReference type="VEuPathDB" id="FungiDB:D8B26_005078"/>
<reference evidence="2" key="1">
    <citation type="journal article" date="2010" name="Genome Res.">
        <title>Population genomic sequencing of Coccidioides fungi reveals recent hybridization and transposon control.</title>
        <authorList>
            <person name="Neafsey D.E."/>
            <person name="Barker B.M."/>
            <person name="Sharpton T.J."/>
            <person name="Stajich J.E."/>
            <person name="Park D.J."/>
            <person name="Whiston E."/>
            <person name="Hung C.-Y."/>
            <person name="McMahan C."/>
            <person name="White J."/>
            <person name="Sykes S."/>
            <person name="Heiman D."/>
            <person name="Young S."/>
            <person name="Zeng Q."/>
            <person name="Abouelleil A."/>
            <person name="Aftuck L."/>
            <person name="Bessette D."/>
            <person name="Brown A."/>
            <person name="FitzGerald M."/>
            <person name="Lui A."/>
            <person name="Macdonald J.P."/>
            <person name="Priest M."/>
            <person name="Orbach M.J."/>
            <person name="Galgiani J.N."/>
            <person name="Kirkland T.N."/>
            <person name="Cole G.T."/>
            <person name="Birren B.W."/>
            <person name="Henn M.R."/>
            <person name="Taylor J.W."/>
            <person name="Rounsley S.D."/>
        </authorList>
    </citation>
    <scope>NUCLEOTIDE SEQUENCE [LARGE SCALE GENOMIC DNA]</scope>
    <source>
        <strain evidence="2">RMSCC 757 / Silveira</strain>
    </source>
</reference>
<accession>E9D5Q8</accession>
<sequence>MSALKKQKGDQTSFFLAQILEQQPGGFRIPAWQGCQGDMAKFGCLKRQTKWRFYPWREGEASEQRKKIPAFYLIDYARFEQSVSGRAPCWSFLTLGFVVALVCLPRGTILDIRSSSSFSSSSRLPSFVLLFFSSFSSLFVPSYGPMPML</sequence>
<dbReference type="AlphaFoldDB" id="E9D5Q8"/>
<gene>
    <name evidence="1" type="ORF">CPSG_04938</name>
</gene>
<protein>
    <submittedName>
        <fullName evidence="1">Predicted protein</fullName>
    </submittedName>
</protein>
<dbReference type="Proteomes" id="UP000002497">
    <property type="component" value="Unassembled WGS sequence"/>
</dbReference>